<comment type="caution">
    <text evidence="9">The sequence shown here is derived from an EMBL/GenBank/DDBJ whole genome shotgun (WGS) entry which is preliminary data.</text>
</comment>
<dbReference type="SUPFAM" id="SSF55620">
    <property type="entry name" value="Tetrahydrobiopterin biosynthesis enzymes-like"/>
    <property type="match status" value="1"/>
</dbReference>
<dbReference type="GO" id="GO:0006729">
    <property type="term" value="P:tetrahydrobiopterin biosynthetic process"/>
    <property type="evidence" value="ECO:0007669"/>
    <property type="project" value="UniProtKB-UniPathway"/>
</dbReference>
<dbReference type="OrthoDB" id="14045at2759"/>
<keyword evidence="5" id="KW-0479">Metal-binding</keyword>
<evidence type="ECO:0000256" key="5">
    <source>
        <dbReference type="ARBA" id="ARBA00022723"/>
    </source>
</evidence>
<dbReference type="Proteomes" id="UP000194236">
    <property type="component" value="Unassembled WGS sequence"/>
</dbReference>
<dbReference type="Gene3D" id="3.30.479.10">
    <property type="entry name" value="6-pyruvoyl tetrahydropterin synthase/QueD"/>
    <property type="match status" value="1"/>
</dbReference>
<evidence type="ECO:0000313" key="9">
    <source>
        <dbReference type="EMBL" id="OTF76644.1"/>
    </source>
</evidence>
<organism evidence="9 10">
    <name type="scientific">Euroglyphus maynei</name>
    <name type="common">Mayne's house dust mite</name>
    <dbReference type="NCBI Taxonomy" id="6958"/>
    <lineage>
        <taxon>Eukaryota</taxon>
        <taxon>Metazoa</taxon>
        <taxon>Ecdysozoa</taxon>
        <taxon>Arthropoda</taxon>
        <taxon>Chelicerata</taxon>
        <taxon>Arachnida</taxon>
        <taxon>Acari</taxon>
        <taxon>Acariformes</taxon>
        <taxon>Sarcoptiformes</taxon>
        <taxon>Astigmata</taxon>
        <taxon>Psoroptidia</taxon>
        <taxon>Analgoidea</taxon>
        <taxon>Pyroglyphidae</taxon>
        <taxon>Pyroglyphinae</taxon>
        <taxon>Euroglyphus</taxon>
    </lineage>
</organism>
<dbReference type="GO" id="GO:0005739">
    <property type="term" value="C:mitochondrion"/>
    <property type="evidence" value="ECO:0007669"/>
    <property type="project" value="TreeGrafter"/>
</dbReference>
<evidence type="ECO:0000313" key="10">
    <source>
        <dbReference type="Proteomes" id="UP000194236"/>
    </source>
</evidence>
<evidence type="ECO:0000256" key="4">
    <source>
        <dbReference type="ARBA" id="ARBA00013100"/>
    </source>
</evidence>
<keyword evidence="6" id="KW-0862">Zinc</keyword>
<dbReference type="EMBL" id="MUJZ01036461">
    <property type="protein sequence ID" value="OTF76644.1"/>
    <property type="molecule type" value="Genomic_DNA"/>
</dbReference>
<dbReference type="InterPro" id="IPR007115">
    <property type="entry name" value="6-PTP_synth/QueD"/>
</dbReference>
<dbReference type="Pfam" id="PF01242">
    <property type="entry name" value="PTPS"/>
    <property type="match status" value="1"/>
</dbReference>
<proteinExistence type="inferred from homology"/>
<accession>A0A1Y3B9D2</accession>
<keyword evidence="10" id="KW-1185">Reference proteome</keyword>
<name>A0A1Y3B9D2_EURMA</name>
<evidence type="ECO:0000256" key="7">
    <source>
        <dbReference type="ARBA" id="ARBA00023007"/>
    </source>
</evidence>
<protein>
    <recommendedName>
        <fullName evidence="4">6-pyruvoyltetrahydropterin synthase</fullName>
        <ecNumber evidence="4">4.2.3.12</ecNumber>
    </recommendedName>
</protein>
<dbReference type="AlphaFoldDB" id="A0A1Y3B9D2"/>
<comment type="cofactor">
    <cofactor evidence="1">
        <name>Zn(2+)</name>
        <dbReference type="ChEBI" id="CHEBI:29105"/>
    </cofactor>
</comment>
<comment type="pathway">
    <text evidence="2">Cofactor biosynthesis; tetrahydrobiopterin biosynthesis; tetrahydrobiopterin from 7,8-dihydroneopterin triphosphate: step 1/3.</text>
</comment>
<sequence length="147" mass="17341">MSTNKPLVYLTRIEKFSTAHRLLNEKFDDEKNIKTFGKCMNIHGHNYTLEVTIKGPINEQTGMVMNIIDLKQIIMENVLNLLDHKYIDNDVEYFRTDENKSIISTSENICLFIWQQIVKHLPEPVQLHCIKLHETDKNIVKFYGEYL</sequence>
<dbReference type="InterPro" id="IPR038418">
    <property type="entry name" value="6-PTP_synth/QueD_sf"/>
</dbReference>
<comment type="similarity">
    <text evidence="3">Belongs to the PTPS family.</text>
</comment>
<gene>
    <name evidence="9" type="ORF">BLA29_008158</name>
</gene>
<dbReference type="UniPathway" id="UPA00849">
    <property type="reaction ID" value="UER00819"/>
</dbReference>
<evidence type="ECO:0000256" key="6">
    <source>
        <dbReference type="ARBA" id="ARBA00022833"/>
    </source>
</evidence>
<evidence type="ECO:0000256" key="1">
    <source>
        <dbReference type="ARBA" id="ARBA00001947"/>
    </source>
</evidence>
<dbReference type="FunFam" id="3.30.479.10:FF:000003">
    <property type="entry name" value="6-pyruvoyl tetrahydrobiopterin synthase"/>
    <property type="match status" value="1"/>
</dbReference>
<keyword evidence="8" id="KW-0456">Lyase</keyword>
<keyword evidence="7" id="KW-0783">Tetrahydrobiopterin biosynthesis</keyword>
<dbReference type="EC" id="4.2.3.12" evidence="4"/>
<dbReference type="GO" id="GO:0003874">
    <property type="term" value="F:6-pyruvoyltetrahydropterin synthase activity"/>
    <property type="evidence" value="ECO:0007669"/>
    <property type="project" value="UniProtKB-EC"/>
</dbReference>
<reference evidence="9 10" key="1">
    <citation type="submission" date="2017-03" db="EMBL/GenBank/DDBJ databases">
        <title>Genome Survey of Euroglyphus maynei.</title>
        <authorList>
            <person name="Arlian L.G."/>
            <person name="Morgan M.S."/>
            <person name="Rider S.D."/>
        </authorList>
    </citation>
    <scope>NUCLEOTIDE SEQUENCE [LARGE SCALE GENOMIC DNA]</scope>
    <source>
        <strain evidence="9">Arlian Lab</strain>
        <tissue evidence="9">Whole body</tissue>
    </source>
</reference>
<dbReference type="GO" id="GO:0046872">
    <property type="term" value="F:metal ion binding"/>
    <property type="evidence" value="ECO:0007669"/>
    <property type="project" value="UniProtKB-KW"/>
</dbReference>
<dbReference type="PANTHER" id="PTHR12589">
    <property type="entry name" value="PYRUVOYL TETRAHYDROBIOPTERIN SYNTHASE"/>
    <property type="match status" value="1"/>
</dbReference>
<dbReference type="PANTHER" id="PTHR12589:SF7">
    <property type="entry name" value="6-PYRUVOYL TETRAHYDROBIOPTERIN SYNTHASE"/>
    <property type="match status" value="1"/>
</dbReference>
<evidence type="ECO:0000256" key="2">
    <source>
        <dbReference type="ARBA" id="ARBA00005126"/>
    </source>
</evidence>
<evidence type="ECO:0000256" key="3">
    <source>
        <dbReference type="ARBA" id="ARBA00009164"/>
    </source>
</evidence>
<evidence type="ECO:0000256" key="8">
    <source>
        <dbReference type="ARBA" id="ARBA00023239"/>
    </source>
</evidence>